<sequence length="217" mass="24338">MTLVLRDFGALVRTQLVDGAAMRTLQFEDFHFDRSSAPPPGTAICSGEENSAPRLHRRAAHRVFWVQPSLKQYMIITSNSKYVDLEQETAVKDLVTGQGSLNQVKANLFKGLSHPVRIRVLELLTEEQEVSVTELLAKTELEASHLSQHLAVLRRYDLVVSQRRGLQMFYSLAHPQVAQLLAVAKVLLQEILRTTERNLALAADSEARATHTDAETR</sequence>
<dbReference type="GO" id="GO:0003677">
    <property type="term" value="F:DNA binding"/>
    <property type="evidence" value="ECO:0007669"/>
    <property type="project" value="UniProtKB-KW"/>
</dbReference>
<dbReference type="SUPFAM" id="SSF46785">
    <property type="entry name" value="Winged helix' DNA-binding domain"/>
    <property type="match status" value="1"/>
</dbReference>
<dbReference type="Proteomes" id="UP000643525">
    <property type="component" value="Unassembled WGS sequence"/>
</dbReference>
<dbReference type="InterPro" id="IPR036388">
    <property type="entry name" value="WH-like_DNA-bd_sf"/>
</dbReference>
<accession>A0ABR9JGJ9</accession>
<reference evidence="5 6" key="1">
    <citation type="submission" date="2020-10" db="EMBL/GenBank/DDBJ databases">
        <title>Sequencing the genomes of 1000 actinobacteria strains.</title>
        <authorList>
            <person name="Klenk H.-P."/>
        </authorList>
    </citation>
    <scope>NUCLEOTIDE SEQUENCE [LARGE SCALE GENOMIC DNA]</scope>
    <source>
        <strain evidence="5 6">DSM 15666</strain>
    </source>
</reference>
<organism evidence="5 6">
    <name type="scientific">Nesterenkonia lutea</name>
    <dbReference type="NCBI Taxonomy" id="272919"/>
    <lineage>
        <taxon>Bacteria</taxon>
        <taxon>Bacillati</taxon>
        <taxon>Actinomycetota</taxon>
        <taxon>Actinomycetes</taxon>
        <taxon>Micrococcales</taxon>
        <taxon>Micrococcaceae</taxon>
        <taxon>Nesterenkonia</taxon>
    </lineage>
</organism>
<evidence type="ECO:0000256" key="1">
    <source>
        <dbReference type="ARBA" id="ARBA00023015"/>
    </source>
</evidence>
<dbReference type="InterPro" id="IPR051011">
    <property type="entry name" value="Metal_resp_trans_reg"/>
</dbReference>
<dbReference type="Pfam" id="PF12840">
    <property type="entry name" value="HTH_20"/>
    <property type="match status" value="1"/>
</dbReference>
<dbReference type="PRINTS" id="PR00778">
    <property type="entry name" value="HTHARSR"/>
</dbReference>
<dbReference type="CDD" id="cd00090">
    <property type="entry name" value="HTH_ARSR"/>
    <property type="match status" value="1"/>
</dbReference>
<dbReference type="PROSITE" id="PS50987">
    <property type="entry name" value="HTH_ARSR_2"/>
    <property type="match status" value="1"/>
</dbReference>
<keyword evidence="3" id="KW-0804">Transcription</keyword>
<dbReference type="InterPro" id="IPR036390">
    <property type="entry name" value="WH_DNA-bd_sf"/>
</dbReference>
<comment type="caution">
    <text evidence="5">The sequence shown here is derived from an EMBL/GenBank/DDBJ whole genome shotgun (WGS) entry which is preliminary data.</text>
</comment>
<dbReference type="PANTHER" id="PTHR43132:SF2">
    <property type="entry name" value="ARSENICAL RESISTANCE OPERON REPRESSOR ARSR-RELATED"/>
    <property type="match status" value="1"/>
</dbReference>
<evidence type="ECO:0000313" key="5">
    <source>
        <dbReference type="EMBL" id="MBE1524966.1"/>
    </source>
</evidence>
<dbReference type="Gene3D" id="1.10.10.10">
    <property type="entry name" value="Winged helix-like DNA-binding domain superfamily/Winged helix DNA-binding domain"/>
    <property type="match status" value="1"/>
</dbReference>
<dbReference type="InterPro" id="IPR011991">
    <property type="entry name" value="ArsR-like_HTH"/>
</dbReference>
<dbReference type="RefSeq" id="WP_404821852.1">
    <property type="nucleotide sequence ID" value="NZ_BAAALJ010000044.1"/>
</dbReference>
<keyword evidence="2 5" id="KW-0238">DNA-binding</keyword>
<protein>
    <submittedName>
        <fullName evidence="5">DNA-binding transcriptional ArsR family regulator</fullName>
    </submittedName>
</protein>
<dbReference type="PANTHER" id="PTHR43132">
    <property type="entry name" value="ARSENICAL RESISTANCE OPERON REPRESSOR ARSR-RELATED"/>
    <property type="match status" value="1"/>
</dbReference>
<evidence type="ECO:0000256" key="3">
    <source>
        <dbReference type="ARBA" id="ARBA00023163"/>
    </source>
</evidence>
<gene>
    <name evidence="5" type="ORF">H4W27_002084</name>
</gene>
<dbReference type="InterPro" id="IPR001845">
    <property type="entry name" value="HTH_ArsR_DNA-bd_dom"/>
</dbReference>
<proteinExistence type="predicted"/>
<keyword evidence="1" id="KW-0805">Transcription regulation</keyword>
<name>A0ABR9JGJ9_9MICC</name>
<evidence type="ECO:0000259" key="4">
    <source>
        <dbReference type="PROSITE" id="PS50987"/>
    </source>
</evidence>
<feature type="domain" description="HTH arsR-type" evidence="4">
    <location>
        <begin position="97"/>
        <end position="192"/>
    </location>
</feature>
<dbReference type="SMART" id="SM00418">
    <property type="entry name" value="HTH_ARSR"/>
    <property type="match status" value="1"/>
</dbReference>
<dbReference type="NCBIfam" id="NF033788">
    <property type="entry name" value="HTH_metalloreg"/>
    <property type="match status" value="1"/>
</dbReference>
<evidence type="ECO:0000313" key="6">
    <source>
        <dbReference type="Proteomes" id="UP000643525"/>
    </source>
</evidence>
<evidence type="ECO:0000256" key="2">
    <source>
        <dbReference type="ARBA" id="ARBA00023125"/>
    </source>
</evidence>
<dbReference type="EMBL" id="JADBED010000001">
    <property type="protein sequence ID" value="MBE1524966.1"/>
    <property type="molecule type" value="Genomic_DNA"/>
</dbReference>
<keyword evidence="6" id="KW-1185">Reference proteome</keyword>